<dbReference type="OrthoDB" id="10399743at2759"/>
<evidence type="ECO:0000256" key="1">
    <source>
        <dbReference type="SAM" id="MobiDB-lite"/>
    </source>
</evidence>
<feature type="region of interest" description="Disordered" evidence="1">
    <location>
        <begin position="105"/>
        <end position="125"/>
    </location>
</feature>
<dbReference type="Proteomes" id="UP000692954">
    <property type="component" value="Unassembled WGS sequence"/>
</dbReference>
<proteinExistence type="predicted"/>
<feature type="compositionally biased region" description="Polar residues" evidence="1">
    <location>
        <begin position="105"/>
        <end position="119"/>
    </location>
</feature>
<name>A0A8S1K5T6_9CILI</name>
<evidence type="ECO:0000313" key="2">
    <source>
        <dbReference type="EMBL" id="CAD8048295.1"/>
    </source>
</evidence>
<comment type="caution">
    <text evidence="2">The sequence shown here is derived from an EMBL/GenBank/DDBJ whole genome shotgun (WGS) entry which is preliminary data.</text>
</comment>
<organism evidence="2 3">
    <name type="scientific">Paramecium sonneborni</name>
    <dbReference type="NCBI Taxonomy" id="65129"/>
    <lineage>
        <taxon>Eukaryota</taxon>
        <taxon>Sar</taxon>
        <taxon>Alveolata</taxon>
        <taxon>Ciliophora</taxon>
        <taxon>Intramacronucleata</taxon>
        <taxon>Oligohymenophorea</taxon>
        <taxon>Peniculida</taxon>
        <taxon>Parameciidae</taxon>
        <taxon>Paramecium</taxon>
    </lineage>
</organism>
<protein>
    <submittedName>
        <fullName evidence="2">Uncharacterized protein</fullName>
    </submittedName>
</protein>
<dbReference type="AlphaFoldDB" id="A0A8S1K5T6"/>
<keyword evidence="3" id="KW-1185">Reference proteome</keyword>
<accession>A0A8S1K5T6</accession>
<evidence type="ECO:0000313" key="3">
    <source>
        <dbReference type="Proteomes" id="UP000692954"/>
    </source>
</evidence>
<sequence>MINNQVLEKLDEKKEKNIQQVGQEKELIQKNFKIKSEKTISAHNKNSLKDLIQTLTKFLQQLEQNIQALVQGVYQCRIEQQMQQRIIELIEKFNNKCNSLKQSFQKSGQKLSSGNPTQQNHDDDDDLIEFESSDQEKSLIGQNNIVDNQQIVGLIQIQDNQNENFINAKKEKCIINHKQIKNFQSDYQQIIQAYLEQQLKNNKQSIKCMCNQNIKFKDLNISNQNLFEMIQNQQLVTIFNQFNQMVLKCTNSFCSFKCFEQKSNNTQDQMMRQQYYCPACNQNSILGMMN</sequence>
<dbReference type="EMBL" id="CAJJDN010000003">
    <property type="protein sequence ID" value="CAD8048295.1"/>
    <property type="molecule type" value="Genomic_DNA"/>
</dbReference>
<reference evidence="2" key="1">
    <citation type="submission" date="2021-01" db="EMBL/GenBank/DDBJ databases">
        <authorList>
            <consortium name="Genoscope - CEA"/>
            <person name="William W."/>
        </authorList>
    </citation>
    <scope>NUCLEOTIDE SEQUENCE</scope>
</reference>
<gene>
    <name evidence="2" type="ORF">PSON_ATCC_30995.1.T0030153</name>
</gene>